<feature type="domain" description="Peptidase M3A/M3B catalytic" evidence="9">
    <location>
        <begin position="232"/>
        <end position="669"/>
    </location>
</feature>
<evidence type="ECO:0000256" key="3">
    <source>
        <dbReference type="ARBA" id="ARBA00022723"/>
    </source>
</evidence>
<evidence type="ECO:0000259" key="9">
    <source>
        <dbReference type="Pfam" id="PF01432"/>
    </source>
</evidence>
<dbReference type="InterPro" id="IPR001567">
    <property type="entry name" value="Pept_M3A_M3B_dom"/>
</dbReference>
<protein>
    <submittedName>
        <fullName evidence="10">Oligopeptidase A</fullName>
        <ecNumber evidence="10">3.4.24.70</ecNumber>
    </submittedName>
</protein>
<dbReference type="GO" id="GO:0046872">
    <property type="term" value="F:metal ion binding"/>
    <property type="evidence" value="ECO:0007669"/>
    <property type="project" value="UniProtKB-UniRule"/>
</dbReference>
<evidence type="ECO:0000313" key="11">
    <source>
        <dbReference type="Proteomes" id="UP000092932"/>
    </source>
</evidence>
<evidence type="ECO:0000256" key="6">
    <source>
        <dbReference type="ARBA" id="ARBA00023049"/>
    </source>
</evidence>
<organism evidence="10 11">
    <name type="scientific">Tsuneonella dongtanensis</name>
    <dbReference type="NCBI Taxonomy" id="692370"/>
    <lineage>
        <taxon>Bacteria</taxon>
        <taxon>Pseudomonadati</taxon>
        <taxon>Pseudomonadota</taxon>
        <taxon>Alphaproteobacteria</taxon>
        <taxon>Sphingomonadales</taxon>
        <taxon>Erythrobacteraceae</taxon>
        <taxon>Tsuneonella</taxon>
    </lineage>
</organism>
<evidence type="ECO:0000256" key="5">
    <source>
        <dbReference type="ARBA" id="ARBA00022833"/>
    </source>
</evidence>
<dbReference type="CDD" id="cd06455">
    <property type="entry name" value="M3A_TOP"/>
    <property type="match status" value="1"/>
</dbReference>
<dbReference type="Proteomes" id="UP000092932">
    <property type="component" value="Chromosome"/>
</dbReference>
<dbReference type="GO" id="GO:0006508">
    <property type="term" value="P:proteolysis"/>
    <property type="evidence" value="ECO:0007669"/>
    <property type="project" value="UniProtKB-KW"/>
</dbReference>
<feature type="signal peptide" evidence="8">
    <location>
        <begin position="1"/>
        <end position="23"/>
    </location>
</feature>
<evidence type="ECO:0000256" key="1">
    <source>
        <dbReference type="ARBA" id="ARBA00006040"/>
    </source>
</evidence>
<name>A0A1B2AFA9_9SPHN</name>
<dbReference type="STRING" id="692370.A6F68_02348"/>
<keyword evidence="2 7" id="KW-0645">Protease</keyword>
<dbReference type="PANTHER" id="PTHR11804:SF84">
    <property type="entry name" value="SACCHAROLYSIN"/>
    <property type="match status" value="1"/>
</dbReference>
<dbReference type="InterPro" id="IPR024077">
    <property type="entry name" value="Neurolysin/TOP_dom2"/>
</dbReference>
<dbReference type="AlphaFoldDB" id="A0A1B2AFA9"/>
<gene>
    <name evidence="10" type="primary">prlC</name>
    <name evidence="10" type="ORF">A6F68_02348</name>
</gene>
<dbReference type="GO" id="GO:0004222">
    <property type="term" value="F:metalloendopeptidase activity"/>
    <property type="evidence" value="ECO:0007669"/>
    <property type="project" value="UniProtKB-EC"/>
</dbReference>
<reference evidence="10 11" key="1">
    <citation type="submission" date="2016-07" db="EMBL/GenBank/DDBJ databases">
        <title>Complete genome sequence of Altererythrobacter dongtanensis KCTC 22672, a type strain with esterase isolated from tidal flat.</title>
        <authorList>
            <person name="Cheng H."/>
            <person name="Wu Y.-H."/>
            <person name="Zhou P."/>
            <person name="Huo Y.-Y."/>
            <person name="Wang C.-S."/>
            <person name="Xu X.-W."/>
        </authorList>
    </citation>
    <scope>NUCLEOTIDE SEQUENCE [LARGE SCALE GENOMIC DNA]</scope>
    <source>
        <strain evidence="10 11">KCTC 22672</strain>
    </source>
</reference>
<keyword evidence="4 7" id="KW-0378">Hydrolase</keyword>
<dbReference type="SUPFAM" id="SSF55486">
    <property type="entry name" value="Metalloproteases ('zincins'), catalytic domain"/>
    <property type="match status" value="1"/>
</dbReference>
<accession>A0A1B2AFA9</accession>
<dbReference type="GO" id="GO:0006518">
    <property type="term" value="P:peptide metabolic process"/>
    <property type="evidence" value="ECO:0007669"/>
    <property type="project" value="TreeGrafter"/>
</dbReference>
<comment type="similarity">
    <text evidence="1 7">Belongs to the peptidase M3 family.</text>
</comment>
<dbReference type="Pfam" id="PF01432">
    <property type="entry name" value="Peptidase_M3"/>
    <property type="match status" value="1"/>
</dbReference>
<proteinExistence type="inferred from homology"/>
<dbReference type="EMBL" id="CP016591">
    <property type="protein sequence ID" value="ANY20847.1"/>
    <property type="molecule type" value="Genomic_DNA"/>
</dbReference>
<sequence length="674" mass="73652">MKNAFASGLLIATALATPAIAHAQSATAFVGPLSADAPDAATLNARCDKLFAEAKRRFAALEAMPGPHTVESALKAYDELSALINAAGAEFYSYGQSAGTEDMRKAGVDCANRFDALDTDIGLSRPVYDRLKAIPAVTGDPVTAYYLKRTLEGYERSGVNLDDAKRAQVKALQDELTKLGSEFDQNIPAARGSIRALPSELAGLPADWIASHQPGPDGLVTITTDTPDYQPVMAYAENDALREKLARVYASRAYPQNSELLGKIFTKRQELATLLGRPNYASLILESRMLTTPEQVIAHMADLDAAATPAMQKDLAELRAALAEIRPGQELTPFNLGIARQHALKTRYDLDSQEVRKYFTFDNVQRGIFDLTEDLFGFEIRPWETAKWHPDVETFEIVDGGQVIGRFYLDSHPRDGKYKHANHIALRKGIAGDAIPVSVLTMNLPKGGYDTGLMEHRDVETYLHEFGHLIHSILGGNQRWMGQSGVANERDFTEAPSQMLEEWVYDYDTLAKFARNETGEVIPRALVDKMVAARFFGQGINEKTQLGYSNASLRYHLGAPSDPSATGISAAYKAYVSPFAPIPPAENTHPEAAFGHLNGYSAGYYTYGWSRVIAADLFSRFKAAGLRDPKTAQDYRRLVIGPGGSKPAAELIEDFLGRPVSAEALKEKLAGGQK</sequence>
<comment type="cofactor">
    <cofactor evidence="7">
        <name>Zn(2+)</name>
        <dbReference type="ChEBI" id="CHEBI:29105"/>
    </cofactor>
    <text evidence="7">Binds 1 zinc ion.</text>
</comment>
<keyword evidence="5 7" id="KW-0862">Zinc</keyword>
<dbReference type="Gene3D" id="1.10.1370.10">
    <property type="entry name" value="Neurolysin, domain 3"/>
    <property type="match status" value="1"/>
</dbReference>
<keyword evidence="6 7" id="KW-0482">Metalloprotease</keyword>
<evidence type="ECO:0000256" key="4">
    <source>
        <dbReference type="ARBA" id="ARBA00022801"/>
    </source>
</evidence>
<keyword evidence="8" id="KW-0732">Signal</keyword>
<feature type="chain" id="PRO_5008534200" evidence="8">
    <location>
        <begin position="24"/>
        <end position="674"/>
    </location>
</feature>
<dbReference type="PATRIC" id="fig|692370.5.peg.2362"/>
<dbReference type="KEGG" id="ado:A6F68_02348"/>
<keyword evidence="3 7" id="KW-0479">Metal-binding</keyword>
<evidence type="ECO:0000256" key="2">
    <source>
        <dbReference type="ARBA" id="ARBA00022670"/>
    </source>
</evidence>
<dbReference type="InterPro" id="IPR024079">
    <property type="entry name" value="MetalloPept_cat_dom_sf"/>
</dbReference>
<dbReference type="RefSeq" id="WP_067680219.1">
    <property type="nucleotide sequence ID" value="NZ_CP016591.1"/>
</dbReference>
<dbReference type="PANTHER" id="PTHR11804">
    <property type="entry name" value="PROTEASE M3 THIMET OLIGOPEPTIDASE-RELATED"/>
    <property type="match status" value="1"/>
</dbReference>
<evidence type="ECO:0000256" key="8">
    <source>
        <dbReference type="SAM" id="SignalP"/>
    </source>
</evidence>
<evidence type="ECO:0000256" key="7">
    <source>
        <dbReference type="RuleBase" id="RU003435"/>
    </source>
</evidence>
<dbReference type="EC" id="3.4.24.70" evidence="10"/>
<dbReference type="InterPro" id="IPR045090">
    <property type="entry name" value="Pept_M3A_M3B"/>
</dbReference>
<keyword evidence="11" id="KW-1185">Reference proteome</keyword>
<dbReference type="Gene3D" id="3.40.390.10">
    <property type="entry name" value="Collagenase (Catalytic Domain)"/>
    <property type="match status" value="1"/>
</dbReference>
<evidence type="ECO:0000313" key="10">
    <source>
        <dbReference type="EMBL" id="ANY20847.1"/>
    </source>
</evidence>